<keyword evidence="4 6" id="KW-0472">Membrane</keyword>
<dbReference type="CDD" id="cd07346">
    <property type="entry name" value="ABC_6TM_exporters"/>
    <property type="match status" value="1"/>
</dbReference>
<accession>A0A212QRE7</accession>
<dbReference type="InterPro" id="IPR039421">
    <property type="entry name" value="Type_1_exporter"/>
</dbReference>
<dbReference type="GO" id="GO:0034040">
    <property type="term" value="F:ATPase-coupled lipid transmembrane transporter activity"/>
    <property type="evidence" value="ECO:0007669"/>
    <property type="project" value="TreeGrafter"/>
</dbReference>
<dbReference type="GO" id="GO:0016887">
    <property type="term" value="F:ATP hydrolysis activity"/>
    <property type="evidence" value="ECO:0007669"/>
    <property type="project" value="InterPro"/>
</dbReference>
<dbReference type="InterPro" id="IPR011527">
    <property type="entry name" value="ABC1_TM_dom"/>
</dbReference>
<dbReference type="GO" id="GO:0005886">
    <property type="term" value="C:plasma membrane"/>
    <property type="evidence" value="ECO:0007669"/>
    <property type="project" value="UniProtKB-SubCell"/>
</dbReference>
<dbReference type="PANTHER" id="PTHR24221:SF654">
    <property type="entry name" value="ATP-BINDING CASSETTE SUB-FAMILY B MEMBER 6"/>
    <property type="match status" value="1"/>
</dbReference>
<evidence type="ECO:0000259" key="8">
    <source>
        <dbReference type="PROSITE" id="PS50929"/>
    </source>
</evidence>
<dbReference type="InterPro" id="IPR027417">
    <property type="entry name" value="P-loop_NTPase"/>
</dbReference>
<dbReference type="InterPro" id="IPR036640">
    <property type="entry name" value="ABC1_TM_sf"/>
</dbReference>
<dbReference type="PROSITE" id="PS50929">
    <property type="entry name" value="ABC_TM1F"/>
    <property type="match status" value="1"/>
</dbReference>
<dbReference type="Gene3D" id="3.40.50.300">
    <property type="entry name" value="P-loop containing nucleotide triphosphate hydrolases"/>
    <property type="match status" value="2"/>
</dbReference>
<keyword evidence="3 6" id="KW-1133">Transmembrane helix</keyword>
<dbReference type="AlphaFoldDB" id="A0A212QRE7"/>
<comment type="subcellular location">
    <subcellularLocation>
        <location evidence="1">Cell membrane</location>
        <topology evidence="1">Multi-pass membrane protein</topology>
    </subcellularLocation>
</comment>
<keyword evidence="10" id="KW-1185">Reference proteome</keyword>
<dbReference type="Gene3D" id="1.20.1560.10">
    <property type="entry name" value="ABC transporter type 1, transmembrane domain"/>
    <property type="match status" value="1"/>
</dbReference>
<feature type="transmembrane region" description="Helical" evidence="6">
    <location>
        <begin position="26"/>
        <end position="43"/>
    </location>
</feature>
<dbReference type="Pfam" id="PF00005">
    <property type="entry name" value="ABC_tran"/>
    <property type="match status" value="1"/>
</dbReference>
<protein>
    <submittedName>
        <fullName evidence="9">ABC transporter</fullName>
    </submittedName>
</protein>
<dbReference type="Proteomes" id="UP000197065">
    <property type="component" value="Unassembled WGS sequence"/>
</dbReference>
<feature type="transmembrane region" description="Helical" evidence="6">
    <location>
        <begin position="273"/>
        <end position="299"/>
    </location>
</feature>
<dbReference type="Pfam" id="PF00664">
    <property type="entry name" value="ABC_membrane"/>
    <property type="match status" value="1"/>
</dbReference>
<reference evidence="9 10" key="1">
    <citation type="submission" date="2017-06" db="EMBL/GenBank/DDBJ databases">
        <authorList>
            <person name="Kim H.J."/>
            <person name="Triplett B.A."/>
        </authorList>
    </citation>
    <scope>NUCLEOTIDE SEQUENCE [LARGE SCALE GENOMIC DNA]</scope>
    <source>
        <strain evidence="9 10">B29T1</strain>
    </source>
</reference>
<evidence type="ECO:0000256" key="5">
    <source>
        <dbReference type="SAM" id="MobiDB-lite"/>
    </source>
</evidence>
<evidence type="ECO:0000256" key="4">
    <source>
        <dbReference type="ARBA" id="ARBA00023136"/>
    </source>
</evidence>
<feature type="compositionally biased region" description="Basic and acidic residues" evidence="5">
    <location>
        <begin position="940"/>
        <end position="950"/>
    </location>
</feature>
<evidence type="ECO:0000259" key="7">
    <source>
        <dbReference type="PROSITE" id="PS50893"/>
    </source>
</evidence>
<evidence type="ECO:0000313" key="10">
    <source>
        <dbReference type="Proteomes" id="UP000197065"/>
    </source>
</evidence>
<dbReference type="OrthoDB" id="9760920at2"/>
<feature type="domain" description="ABC transporter" evidence="7">
    <location>
        <begin position="356"/>
        <end position="886"/>
    </location>
</feature>
<dbReference type="InterPro" id="IPR003439">
    <property type="entry name" value="ABC_transporter-like_ATP-bd"/>
</dbReference>
<evidence type="ECO:0000256" key="2">
    <source>
        <dbReference type="ARBA" id="ARBA00022692"/>
    </source>
</evidence>
<dbReference type="SUPFAM" id="SSF90123">
    <property type="entry name" value="ABC transporter transmembrane region"/>
    <property type="match status" value="1"/>
</dbReference>
<name>A0A212QRE7_9PROT</name>
<gene>
    <name evidence="9" type="ORF">SAMN07250955_10350</name>
</gene>
<feature type="compositionally biased region" description="Polar residues" evidence="5">
    <location>
        <begin position="925"/>
        <end position="936"/>
    </location>
</feature>
<dbReference type="RefSeq" id="WP_088560306.1">
    <property type="nucleotide sequence ID" value="NZ_FYEH01000003.1"/>
</dbReference>
<evidence type="ECO:0000256" key="3">
    <source>
        <dbReference type="ARBA" id="ARBA00022989"/>
    </source>
</evidence>
<evidence type="ECO:0000256" key="6">
    <source>
        <dbReference type="SAM" id="Phobius"/>
    </source>
</evidence>
<evidence type="ECO:0000256" key="1">
    <source>
        <dbReference type="ARBA" id="ARBA00004651"/>
    </source>
</evidence>
<dbReference type="PROSITE" id="PS50893">
    <property type="entry name" value="ABC_TRANSPORTER_2"/>
    <property type="match status" value="1"/>
</dbReference>
<feature type="transmembrane region" description="Helical" evidence="6">
    <location>
        <begin position="72"/>
        <end position="100"/>
    </location>
</feature>
<keyword evidence="2 6" id="KW-0812">Transmembrane</keyword>
<organism evidence="9 10">
    <name type="scientific">Arboricoccus pini</name>
    <dbReference type="NCBI Taxonomy" id="1963835"/>
    <lineage>
        <taxon>Bacteria</taxon>
        <taxon>Pseudomonadati</taxon>
        <taxon>Pseudomonadota</taxon>
        <taxon>Alphaproteobacteria</taxon>
        <taxon>Geminicoccales</taxon>
        <taxon>Geminicoccaceae</taxon>
        <taxon>Arboricoccus</taxon>
    </lineage>
</organism>
<dbReference type="PANTHER" id="PTHR24221">
    <property type="entry name" value="ATP-BINDING CASSETTE SUB-FAMILY B"/>
    <property type="match status" value="1"/>
</dbReference>
<feature type="compositionally biased region" description="Basic and acidic residues" evidence="5">
    <location>
        <begin position="910"/>
        <end position="919"/>
    </location>
</feature>
<dbReference type="GO" id="GO:0140359">
    <property type="term" value="F:ABC-type transporter activity"/>
    <property type="evidence" value="ECO:0007669"/>
    <property type="project" value="InterPro"/>
</dbReference>
<feature type="domain" description="ABC transmembrane type-1" evidence="8">
    <location>
        <begin position="71"/>
        <end position="299"/>
    </location>
</feature>
<feature type="region of interest" description="Disordered" evidence="5">
    <location>
        <begin position="881"/>
        <end position="957"/>
    </location>
</feature>
<dbReference type="GO" id="GO:0005524">
    <property type="term" value="F:ATP binding"/>
    <property type="evidence" value="ECO:0007669"/>
    <property type="project" value="InterPro"/>
</dbReference>
<dbReference type="EMBL" id="FYEH01000003">
    <property type="protein sequence ID" value="SNB62158.1"/>
    <property type="molecule type" value="Genomic_DNA"/>
</dbReference>
<evidence type="ECO:0000313" key="9">
    <source>
        <dbReference type="EMBL" id="SNB62158.1"/>
    </source>
</evidence>
<proteinExistence type="predicted"/>
<dbReference type="SUPFAM" id="SSF52540">
    <property type="entry name" value="P-loop containing nucleoside triphosphate hydrolases"/>
    <property type="match status" value="1"/>
</dbReference>
<sequence length="957" mass="107175">MREQAGRSMESSIYAFVKRYSWRQQLIILGMSAVLLPLNYVTLELPKTIVNRALGENATPHYMGYNFDRLNLLWLLCGLFLAAVVVSGGLKYIVNVYAGIVSERMLRRLRYQLYEHMLRFPLAQFRRTSQGEIVQMINAETEPLGGFVAEAVSTPGLQGGTLLTTLVFIFVQNPILGMAAIALYPLQIYLIPKLQRQVNQLGKLRVQQVRRNAERISETVQGARDIHANDGTRYERARMAQQLGEVFWIRFDIYKKKFLIKFLNNFMAQFGPFLFYSVGGYLVLQGSITLGALVAIVSAHKDISAPWKELLAFYQGAYDVKIKYEQVVTQFMPPDLRRASRLDGDANERLKIETNLKVSKLSLQDENGDVLLENIDLEVELPTRLAVIGPAGSGKEDLILTLAGLHVPTTGKVTIGGRDLEELPEAVLGRAIGFIGSQPYIFAGTIYRNLVYGLMHEPVAPRPNVDEEAYKRDLSESRLSGNTTLDVEADWLGFDELGLTKPAQRRAEVMRALDLALLSDDVYRLGLRGRVGKALSPESVERILEARRLVEERLNQDPKLRRLIERFDQDRYNDNATLAENLLFGTLRGDDFDADHLTQYPYVLETLARTGLDKELMSVGLKIAETMVELFADLPPDHDYYRQFSFIAADDLPYYRALVSRAQPGRLDKLRRADQERLLMLPFKLVETRHRLGLLTEDLKAKVVAARHDFREHLPERLIDRVDFFDPDRLNEASSVQDNIIFGRIALGQAGAQQRIGQLIADIIDELELKPFIIEIGLEAQVGVSGSRLPVAQRQKLAIARAILKRPEMLIVADATGPLDIGEQPQVRDNILKEFEGRTVVWALHQHEWARDFEHVAVMDHGRLRAFGGYDEVMAKIEGPSAAPTGEAANDRADELGNANQSDAAPVAEAADRASHAAEEGEPGGSTQSGEKTSGTARAADSKEQRRREGVPASPAE</sequence>